<dbReference type="EMBL" id="CP168151">
    <property type="protein sequence ID" value="XFD39115.1"/>
    <property type="molecule type" value="Genomic_DNA"/>
</dbReference>
<accession>A0ACD5DCW5</accession>
<reference evidence="1" key="1">
    <citation type="submission" date="2024-08" db="EMBL/GenBank/DDBJ databases">
        <title>Lentilactobacillus sp. nov., isolated from tree bark.</title>
        <authorList>
            <person name="Phuengjayaem S."/>
            <person name="Tanasupawat S."/>
        </authorList>
    </citation>
    <scope>NUCLEOTIDE SEQUENCE</scope>
    <source>
        <strain evidence="1">SPB1-3</strain>
    </source>
</reference>
<name>A0ACD5DCW5_9LACO</name>
<gene>
    <name evidence="1" type="ORF">O0236_006680</name>
</gene>
<protein>
    <submittedName>
        <fullName evidence="1">DUF4355 domain-containing protein</fullName>
    </submittedName>
</protein>
<organism evidence="1 2">
    <name type="scientific">Lentilactobacillus terminaliae</name>
    <dbReference type="NCBI Taxonomy" id="3003483"/>
    <lineage>
        <taxon>Bacteria</taxon>
        <taxon>Bacillati</taxon>
        <taxon>Bacillota</taxon>
        <taxon>Bacilli</taxon>
        <taxon>Lactobacillales</taxon>
        <taxon>Lactobacillaceae</taxon>
        <taxon>Lentilactobacillus</taxon>
    </lineage>
</organism>
<proteinExistence type="predicted"/>
<dbReference type="Proteomes" id="UP001149860">
    <property type="component" value="Chromosome"/>
</dbReference>
<evidence type="ECO:0000313" key="1">
    <source>
        <dbReference type="EMBL" id="XFD39115.1"/>
    </source>
</evidence>
<evidence type="ECO:0000313" key="2">
    <source>
        <dbReference type="Proteomes" id="UP001149860"/>
    </source>
</evidence>
<keyword evidence="2" id="KW-1185">Reference proteome</keyword>
<sequence>MENETNDTQENQGSNSTQGNQEQGSQQPNEPKNVDQKELREKLGKIDSLTEKIDQLFTKFNQTNDAKPEQPNESQESSELDKLKQQLNEQKHRDSLNLAKNTAKESDLEIDGLESFFVGDNDDATKANVKSFADYMKAHDEALKKSLTASTDTGFNTTRSDRIGDSKDFLGSILDEQFGPQK</sequence>